<keyword evidence="10" id="KW-1185">Reference proteome</keyword>
<feature type="transmembrane region" description="Helical" evidence="7">
    <location>
        <begin position="342"/>
        <end position="362"/>
    </location>
</feature>
<gene>
    <name evidence="9" type="ORF">QBC42DRAFT_104328</name>
</gene>
<accession>A0AAV9HII3</accession>
<feature type="compositionally biased region" description="Polar residues" evidence="6">
    <location>
        <begin position="1"/>
        <end position="12"/>
    </location>
</feature>
<keyword evidence="4 7" id="KW-1133">Transmembrane helix</keyword>
<feature type="transmembrane region" description="Helical" evidence="7">
    <location>
        <begin position="72"/>
        <end position="97"/>
    </location>
</feature>
<dbReference type="GO" id="GO:0005886">
    <property type="term" value="C:plasma membrane"/>
    <property type="evidence" value="ECO:0007669"/>
    <property type="project" value="TreeGrafter"/>
</dbReference>
<comment type="subcellular location">
    <subcellularLocation>
        <location evidence="1">Membrane</location>
        <topology evidence="1">Multi-pass membrane protein</topology>
    </subcellularLocation>
</comment>
<dbReference type="InterPro" id="IPR036259">
    <property type="entry name" value="MFS_trans_sf"/>
</dbReference>
<feature type="transmembrane region" description="Helical" evidence="7">
    <location>
        <begin position="296"/>
        <end position="321"/>
    </location>
</feature>
<dbReference type="AlphaFoldDB" id="A0AAV9HII3"/>
<feature type="region of interest" description="Disordered" evidence="6">
    <location>
        <begin position="1"/>
        <end position="21"/>
    </location>
</feature>
<reference evidence="9" key="1">
    <citation type="journal article" date="2023" name="Mol. Phylogenet. Evol.">
        <title>Genome-scale phylogeny and comparative genomics of the fungal order Sordariales.</title>
        <authorList>
            <person name="Hensen N."/>
            <person name="Bonometti L."/>
            <person name="Westerberg I."/>
            <person name="Brannstrom I.O."/>
            <person name="Guillou S."/>
            <person name="Cros-Aarteil S."/>
            <person name="Calhoun S."/>
            <person name="Haridas S."/>
            <person name="Kuo A."/>
            <person name="Mondo S."/>
            <person name="Pangilinan J."/>
            <person name="Riley R."/>
            <person name="LaButti K."/>
            <person name="Andreopoulos B."/>
            <person name="Lipzen A."/>
            <person name="Chen C."/>
            <person name="Yan M."/>
            <person name="Daum C."/>
            <person name="Ng V."/>
            <person name="Clum A."/>
            <person name="Steindorff A."/>
            <person name="Ohm R.A."/>
            <person name="Martin F."/>
            <person name="Silar P."/>
            <person name="Natvig D.O."/>
            <person name="Lalanne C."/>
            <person name="Gautier V."/>
            <person name="Ament-Velasquez S.L."/>
            <person name="Kruys A."/>
            <person name="Hutchinson M.I."/>
            <person name="Powell A.J."/>
            <person name="Barry K."/>
            <person name="Miller A.N."/>
            <person name="Grigoriev I.V."/>
            <person name="Debuchy R."/>
            <person name="Gladieux P."/>
            <person name="Hiltunen Thoren M."/>
            <person name="Johannesson H."/>
        </authorList>
    </citation>
    <scope>NUCLEOTIDE SEQUENCE</scope>
    <source>
        <strain evidence="9">PSN324</strain>
    </source>
</reference>
<evidence type="ECO:0000256" key="4">
    <source>
        <dbReference type="ARBA" id="ARBA00022989"/>
    </source>
</evidence>
<dbReference type="PRINTS" id="PR01036">
    <property type="entry name" value="TCRTETB"/>
</dbReference>
<feature type="domain" description="Major facilitator superfamily (MFS) profile" evidence="8">
    <location>
        <begin position="75"/>
        <end position="572"/>
    </location>
</feature>
<comment type="caution">
    <text evidence="9">The sequence shown here is derived from an EMBL/GenBank/DDBJ whole genome shotgun (WGS) entry which is preliminary data.</text>
</comment>
<evidence type="ECO:0000256" key="3">
    <source>
        <dbReference type="ARBA" id="ARBA00022692"/>
    </source>
</evidence>
<feature type="transmembrane region" description="Helical" evidence="7">
    <location>
        <begin position="205"/>
        <end position="231"/>
    </location>
</feature>
<feature type="transmembrane region" description="Helical" evidence="7">
    <location>
        <begin position="147"/>
        <end position="166"/>
    </location>
</feature>
<evidence type="ECO:0000256" key="5">
    <source>
        <dbReference type="ARBA" id="ARBA00023136"/>
    </source>
</evidence>
<comment type="similarity">
    <text evidence="2">Belongs to the major facilitator superfamily. TCR/Tet family.</text>
</comment>
<dbReference type="Proteomes" id="UP001321749">
    <property type="component" value="Unassembled WGS sequence"/>
</dbReference>
<feature type="transmembrane region" description="Helical" evidence="7">
    <location>
        <begin position="374"/>
        <end position="399"/>
    </location>
</feature>
<feature type="transmembrane region" description="Helical" evidence="7">
    <location>
        <begin position="270"/>
        <end position="290"/>
    </location>
</feature>
<evidence type="ECO:0000256" key="6">
    <source>
        <dbReference type="SAM" id="MobiDB-lite"/>
    </source>
</evidence>
<sequence>MATQTQTTQAPRNSLFNNNLTTSNNDAASLELLPIPSANHAADPASNEGPSASPNTDAVSGRKAAKPSTTGVVLLLLPLCLTSLLSSLDLTILTPAMPSIVSSLSSSSSSSSSSSGYIWLGSAFILAHAASTPIWGSLSDIWGRKPIMLSSLTFFLVGSLVCALARNMDGMIGGRVLQGLGASGMGMMVKVIICDSFSLRDRAVYLAVTSVVWALGSGVGPVIGGVFAQGVGWRWCFWINLPIGAVVWLVLAFFLDIPTPKTPVLVGVKAIDWSGSLLIMGGTLMILLGLDFGDVVFPWSSATVINLIIFGSLVLGLFILNEWKIALNPIIPLRLFANRSTVAAYGVFAFNSYVFIGLAYYLPLYSQSVLGVNALISGVHLIPLIVACSISAAFTGAVIQRTGKYIPLMYVAQVFLTLGVGLFINLDFEQDLTRLFVCEILAGIGVGMNIEPPMLAAQAASSDLDTAAVIGSMDFCRALSTAVSVVVGGVIFQNEMNGKQDALVEKLGPEVANAFSGDQASAALAVIPSLNREQQSFVRRSYFESLRSVWIMYVGFAGAATLLNFLIRGHHLSKEHKEVVLGVERSKKETPVTTELANGSNGAEGSTDNVQVNTRS</sequence>
<protein>
    <submittedName>
        <fullName evidence="9">Major facilitator superfamily domain-containing protein</fullName>
    </submittedName>
</protein>
<feature type="region of interest" description="Disordered" evidence="6">
    <location>
        <begin position="585"/>
        <end position="616"/>
    </location>
</feature>
<dbReference type="CDD" id="cd17502">
    <property type="entry name" value="MFS_Azr1_MDR_like"/>
    <property type="match status" value="1"/>
</dbReference>
<evidence type="ECO:0000313" key="9">
    <source>
        <dbReference type="EMBL" id="KAK4460555.1"/>
    </source>
</evidence>
<keyword evidence="3 7" id="KW-0812">Transmembrane</keyword>
<dbReference type="SUPFAM" id="SSF103473">
    <property type="entry name" value="MFS general substrate transporter"/>
    <property type="match status" value="1"/>
</dbReference>
<feature type="region of interest" description="Disordered" evidence="6">
    <location>
        <begin position="38"/>
        <end position="63"/>
    </location>
</feature>
<dbReference type="GO" id="GO:0022857">
    <property type="term" value="F:transmembrane transporter activity"/>
    <property type="evidence" value="ECO:0007669"/>
    <property type="project" value="InterPro"/>
</dbReference>
<evidence type="ECO:0000256" key="2">
    <source>
        <dbReference type="ARBA" id="ARBA00007520"/>
    </source>
</evidence>
<feature type="transmembrane region" description="Helical" evidence="7">
    <location>
        <begin position="550"/>
        <end position="567"/>
    </location>
</feature>
<evidence type="ECO:0000256" key="7">
    <source>
        <dbReference type="SAM" id="Phobius"/>
    </source>
</evidence>
<dbReference type="PROSITE" id="PS50850">
    <property type="entry name" value="MFS"/>
    <property type="match status" value="1"/>
</dbReference>
<feature type="transmembrane region" description="Helical" evidence="7">
    <location>
        <begin position="406"/>
        <end position="426"/>
    </location>
</feature>
<reference evidence="9" key="2">
    <citation type="submission" date="2023-06" db="EMBL/GenBank/DDBJ databases">
        <authorList>
            <consortium name="Lawrence Berkeley National Laboratory"/>
            <person name="Mondo S.J."/>
            <person name="Hensen N."/>
            <person name="Bonometti L."/>
            <person name="Westerberg I."/>
            <person name="Brannstrom I.O."/>
            <person name="Guillou S."/>
            <person name="Cros-Aarteil S."/>
            <person name="Calhoun S."/>
            <person name="Haridas S."/>
            <person name="Kuo A."/>
            <person name="Pangilinan J."/>
            <person name="Riley R."/>
            <person name="Labutti K."/>
            <person name="Andreopoulos B."/>
            <person name="Lipzen A."/>
            <person name="Chen C."/>
            <person name="Yanf M."/>
            <person name="Daum C."/>
            <person name="Ng V."/>
            <person name="Clum A."/>
            <person name="Steindorff A."/>
            <person name="Ohm R."/>
            <person name="Martin F."/>
            <person name="Silar P."/>
            <person name="Natvig D."/>
            <person name="Lalanne C."/>
            <person name="Gautier V."/>
            <person name="Ament-Velasquez S.L."/>
            <person name="Kruys A."/>
            <person name="Hutchinson M.I."/>
            <person name="Powell A.J."/>
            <person name="Barry K."/>
            <person name="Miller A.N."/>
            <person name="Grigoriev I.V."/>
            <person name="Debuchy R."/>
            <person name="Gladieux P."/>
            <person name="Thoren M.H."/>
            <person name="Johannesson H."/>
        </authorList>
    </citation>
    <scope>NUCLEOTIDE SEQUENCE</scope>
    <source>
        <strain evidence="9">PSN324</strain>
    </source>
</reference>
<dbReference type="InterPro" id="IPR020846">
    <property type="entry name" value="MFS_dom"/>
</dbReference>
<feature type="transmembrane region" description="Helical" evidence="7">
    <location>
        <begin position="172"/>
        <end position="193"/>
    </location>
</feature>
<organism evidence="9 10">
    <name type="scientific">Cladorrhinum samala</name>
    <dbReference type="NCBI Taxonomy" id="585594"/>
    <lineage>
        <taxon>Eukaryota</taxon>
        <taxon>Fungi</taxon>
        <taxon>Dikarya</taxon>
        <taxon>Ascomycota</taxon>
        <taxon>Pezizomycotina</taxon>
        <taxon>Sordariomycetes</taxon>
        <taxon>Sordariomycetidae</taxon>
        <taxon>Sordariales</taxon>
        <taxon>Podosporaceae</taxon>
        <taxon>Cladorrhinum</taxon>
    </lineage>
</organism>
<dbReference type="PANTHER" id="PTHR23501">
    <property type="entry name" value="MAJOR FACILITATOR SUPERFAMILY"/>
    <property type="match status" value="1"/>
</dbReference>
<evidence type="ECO:0000259" key="8">
    <source>
        <dbReference type="PROSITE" id="PS50850"/>
    </source>
</evidence>
<dbReference type="PANTHER" id="PTHR23501:SF102">
    <property type="entry name" value="DRUG TRANSPORTER, PUTATIVE (AFU_ORTHOLOGUE AFUA_3G08530)-RELATED"/>
    <property type="match status" value="1"/>
</dbReference>
<feature type="compositionally biased region" description="Polar residues" evidence="6">
    <location>
        <begin position="48"/>
        <end position="58"/>
    </location>
</feature>
<dbReference type="Pfam" id="PF07690">
    <property type="entry name" value="MFS_1"/>
    <property type="match status" value="1"/>
</dbReference>
<evidence type="ECO:0000313" key="10">
    <source>
        <dbReference type="Proteomes" id="UP001321749"/>
    </source>
</evidence>
<feature type="transmembrane region" description="Helical" evidence="7">
    <location>
        <begin position="117"/>
        <end position="135"/>
    </location>
</feature>
<dbReference type="Gene3D" id="1.20.1720.10">
    <property type="entry name" value="Multidrug resistance protein D"/>
    <property type="match status" value="1"/>
</dbReference>
<evidence type="ECO:0000256" key="1">
    <source>
        <dbReference type="ARBA" id="ARBA00004141"/>
    </source>
</evidence>
<feature type="transmembrane region" description="Helical" evidence="7">
    <location>
        <begin position="237"/>
        <end position="258"/>
    </location>
</feature>
<proteinExistence type="inferred from homology"/>
<feature type="compositionally biased region" description="Polar residues" evidence="6">
    <location>
        <begin position="591"/>
        <end position="616"/>
    </location>
</feature>
<dbReference type="EMBL" id="MU865009">
    <property type="protein sequence ID" value="KAK4460555.1"/>
    <property type="molecule type" value="Genomic_DNA"/>
</dbReference>
<dbReference type="InterPro" id="IPR011701">
    <property type="entry name" value="MFS"/>
</dbReference>
<dbReference type="Gene3D" id="1.20.1250.20">
    <property type="entry name" value="MFS general substrate transporter like domains"/>
    <property type="match status" value="1"/>
</dbReference>
<name>A0AAV9HII3_9PEZI</name>
<keyword evidence="5 7" id="KW-0472">Membrane</keyword>